<protein>
    <submittedName>
        <fullName evidence="1">Uncharacterized protein</fullName>
    </submittedName>
</protein>
<proteinExistence type="predicted"/>
<dbReference type="RefSeq" id="WP_105185730.1">
    <property type="nucleotide sequence ID" value="NZ_BAAAGO010000063.1"/>
</dbReference>
<accession>A0A2N9JH05</accession>
<name>A0A2N9JH05_9ACTN</name>
<sequence>MRRVADATWPADALQLLGEAALVVAARLAHQIEPAARRCATELRERDWGGDAELADQIDAALAWGPPSALRLVGSR</sequence>
<evidence type="ECO:0000313" key="2">
    <source>
        <dbReference type="Proteomes" id="UP000238164"/>
    </source>
</evidence>
<gene>
    <name evidence="1" type="ORF">MPLG2_1843</name>
</gene>
<keyword evidence="2" id="KW-1185">Reference proteome</keyword>
<dbReference type="Proteomes" id="UP000238164">
    <property type="component" value="Chromosome 1"/>
</dbReference>
<dbReference type="KEGG" id="mgg:MPLG2_1843"/>
<dbReference type="AlphaFoldDB" id="A0A2N9JH05"/>
<dbReference type="EMBL" id="LT985188">
    <property type="protein sequence ID" value="SPD86873.1"/>
    <property type="molecule type" value="Genomic_DNA"/>
</dbReference>
<organism evidence="1 2">
    <name type="scientific">Micropruina glycogenica</name>
    <dbReference type="NCBI Taxonomy" id="75385"/>
    <lineage>
        <taxon>Bacteria</taxon>
        <taxon>Bacillati</taxon>
        <taxon>Actinomycetota</taxon>
        <taxon>Actinomycetes</taxon>
        <taxon>Propionibacteriales</taxon>
        <taxon>Nocardioidaceae</taxon>
        <taxon>Micropruina</taxon>
    </lineage>
</organism>
<reference evidence="1 2" key="1">
    <citation type="submission" date="2018-02" db="EMBL/GenBank/DDBJ databases">
        <authorList>
            <person name="Cohen D.B."/>
            <person name="Kent A.D."/>
        </authorList>
    </citation>
    <scope>NUCLEOTIDE SEQUENCE [LARGE SCALE GENOMIC DNA]</scope>
    <source>
        <strain evidence="1">1</strain>
    </source>
</reference>
<evidence type="ECO:0000313" key="1">
    <source>
        <dbReference type="EMBL" id="SPD86873.1"/>
    </source>
</evidence>